<comment type="caution">
    <text evidence="1">The sequence shown here is derived from an EMBL/GenBank/DDBJ whole genome shotgun (WGS) entry which is preliminary data.</text>
</comment>
<evidence type="ECO:0000313" key="1">
    <source>
        <dbReference type="EMBL" id="MPL62207.1"/>
    </source>
</evidence>
<reference evidence="1" key="1">
    <citation type="submission" date="2019-08" db="EMBL/GenBank/DDBJ databases">
        <authorList>
            <person name="Kucharzyk K."/>
            <person name="Murdoch R.W."/>
            <person name="Higgins S."/>
            <person name="Loffler F."/>
        </authorList>
    </citation>
    <scope>NUCLEOTIDE SEQUENCE</scope>
</reference>
<name>A0A644T6U5_9ZZZZ</name>
<sequence length="122" mass="14144">MGRMDITNAVGRQRKWLPGMRRNSYASIEDVGMLNVELVQKIEKLKEKNTQISSILSEIEKSNDAREVKRSLSLLKETLLKRVVLRKEILKVQDNCVCDFYVSYRGLTEDSYICNKCCCTYT</sequence>
<proteinExistence type="predicted"/>
<protein>
    <submittedName>
        <fullName evidence="1">Uncharacterized protein</fullName>
    </submittedName>
</protein>
<dbReference type="EMBL" id="VSSQ01000017">
    <property type="protein sequence ID" value="MPL62207.1"/>
    <property type="molecule type" value="Genomic_DNA"/>
</dbReference>
<gene>
    <name evidence="1" type="ORF">SDC9_07812</name>
</gene>
<organism evidence="1">
    <name type="scientific">bioreactor metagenome</name>
    <dbReference type="NCBI Taxonomy" id="1076179"/>
    <lineage>
        <taxon>unclassified sequences</taxon>
        <taxon>metagenomes</taxon>
        <taxon>ecological metagenomes</taxon>
    </lineage>
</organism>
<accession>A0A644T6U5</accession>
<dbReference type="AlphaFoldDB" id="A0A644T6U5"/>